<accession>A0A3B0WDT5</accession>
<proteinExistence type="predicted"/>
<dbReference type="EMBL" id="UOFC01000281">
    <property type="protein sequence ID" value="VAW49392.1"/>
    <property type="molecule type" value="Genomic_DNA"/>
</dbReference>
<gene>
    <name evidence="1" type="ORF">MNBD_GAMMA03-2130</name>
</gene>
<evidence type="ECO:0000313" key="1">
    <source>
        <dbReference type="EMBL" id="VAW49392.1"/>
    </source>
</evidence>
<reference evidence="1" key="1">
    <citation type="submission" date="2018-06" db="EMBL/GenBank/DDBJ databases">
        <authorList>
            <person name="Zhirakovskaya E."/>
        </authorList>
    </citation>
    <scope>NUCLEOTIDE SEQUENCE</scope>
</reference>
<protein>
    <submittedName>
        <fullName evidence="1">Uncharacterized protein</fullName>
    </submittedName>
</protein>
<dbReference type="AlphaFoldDB" id="A0A3B0WDT5"/>
<organism evidence="1">
    <name type="scientific">hydrothermal vent metagenome</name>
    <dbReference type="NCBI Taxonomy" id="652676"/>
    <lineage>
        <taxon>unclassified sequences</taxon>
        <taxon>metagenomes</taxon>
        <taxon>ecological metagenomes</taxon>
    </lineage>
</organism>
<sequence length="373" mass="42400">MMSTMKGGGKKKVLYLPSTPLNVLVAVAHASAFSDEQVSQIVLIDQKTRETNPYFNALKQWEGALFERVELTLGVAQGWQKIGERKKNFTMLSTLFNQFKPDAIAVGSDRRVEFQYLMQLGQLSSTVVEGWYMDDGLYSYAGRKSSWLKDSVNAALKKIIYGCWWQEPRLVGCSDWIEQVWLFQPDQSISALNHKMKQKLPVKWFASSDVQALSRAIFCEFNLVGQALEQLQKTDVVMLIPHPNNIKKMHGYSERITGFMEKLKERGKTVAIKYHPRTEGVDPLFLQKNEQFWVIPSHLAFEFVLPVLKSQAMVIGDVGTTLLTTKWLRSDIQSVAVLTESNHFESDFRALFSSLGVTILSDFNAILDGYLHD</sequence>
<name>A0A3B0WDT5_9ZZZZ</name>